<gene>
    <name evidence="2" type="ORF">FocTR4_00001166</name>
</gene>
<protein>
    <recommendedName>
        <fullName evidence="1">SCP domain-containing protein</fullName>
    </recommendedName>
</protein>
<dbReference type="SUPFAM" id="SSF55797">
    <property type="entry name" value="PR-1-like"/>
    <property type="match status" value="1"/>
</dbReference>
<dbReference type="Proteomes" id="UP000321331">
    <property type="component" value="Unassembled WGS sequence"/>
</dbReference>
<evidence type="ECO:0000313" key="3">
    <source>
        <dbReference type="Proteomes" id="UP000321331"/>
    </source>
</evidence>
<feature type="domain" description="SCP" evidence="1">
    <location>
        <begin position="33"/>
        <end position="150"/>
    </location>
</feature>
<reference evidence="2 3" key="1">
    <citation type="submission" date="2019-07" db="EMBL/GenBank/DDBJ databases">
        <title>The First High-Quality Draft Genome Sequence of the Causal Agent of the Current Panama Disease Epidemic.</title>
        <authorList>
            <person name="Warmington R.J."/>
            <person name="Kay W."/>
            <person name="Jeffries A."/>
            <person name="Bebber D."/>
            <person name="Moore K."/>
            <person name="Studholme D.J."/>
        </authorList>
    </citation>
    <scope>NUCLEOTIDE SEQUENCE [LARGE SCALE GENOMIC DNA]</scope>
    <source>
        <strain evidence="2 3">TR4</strain>
    </source>
</reference>
<dbReference type="Pfam" id="PF00188">
    <property type="entry name" value="CAP"/>
    <property type="match status" value="1"/>
</dbReference>
<dbReference type="Gene3D" id="3.40.33.10">
    <property type="entry name" value="CAP"/>
    <property type="match status" value="1"/>
</dbReference>
<accession>A0A5C6SZ83</accession>
<proteinExistence type="predicted"/>
<dbReference type="InterPro" id="IPR035940">
    <property type="entry name" value="CAP_sf"/>
</dbReference>
<dbReference type="AlphaFoldDB" id="A0A5C6SZ83"/>
<organism evidence="2 3">
    <name type="scientific">Fusarium oxysporum f. sp. cubense</name>
    <dbReference type="NCBI Taxonomy" id="61366"/>
    <lineage>
        <taxon>Eukaryota</taxon>
        <taxon>Fungi</taxon>
        <taxon>Dikarya</taxon>
        <taxon>Ascomycota</taxon>
        <taxon>Pezizomycotina</taxon>
        <taxon>Sordariomycetes</taxon>
        <taxon>Hypocreomycetidae</taxon>
        <taxon>Hypocreales</taxon>
        <taxon>Nectriaceae</taxon>
        <taxon>Fusarium</taxon>
        <taxon>Fusarium oxysporum species complex</taxon>
    </lineage>
</organism>
<dbReference type="EMBL" id="VMNF01000007">
    <property type="protein sequence ID" value="TXC03872.1"/>
    <property type="molecule type" value="Genomic_DNA"/>
</dbReference>
<evidence type="ECO:0000313" key="2">
    <source>
        <dbReference type="EMBL" id="TXC03872.1"/>
    </source>
</evidence>
<dbReference type="InterPro" id="IPR014044">
    <property type="entry name" value="CAP_dom"/>
</dbReference>
<evidence type="ECO:0000259" key="1">
    <source>
        <dbReference type="Pfam" id="PF00188"/>
    </source>
</evidence>
<sequence>MRLTALGASLCCMDFRPGDSVIESQDIVHGLLRLNSARNANGYRPLIWDPALASNAQDYAIQLGCGAVAPGKPERTAVYKEISATCAGQPHRRTFETAANFWLTANYRPNRVSEDYYNYRECMGPEAGRVGCGQSYDHENHCVFYTVCMFSSHRDWYVILRDQVKKKY</sequence>
<comment type="caution">
    <text evidence="2">The sequence shown here is derived from an EMBL/GenBank/DDBJ whole genome shotgun (WGS) entry which is preliminary data.</text>
</comment>
<name>A0A5C6SZ83_FUSOC</name>